<dbReference type="AlphaFoldDB" id="A0AAJ6B1I1"/>
<evidence type="ECO:0000256" key="4">
    <source>
        <dbReference type="ARBA" id="ARBA00022840"/>
    </source>
</evidence>
<dbReference type="InterPro" id="IPR027417">
    <property type="entry name" value="P-loop_NTPase"/>
</dbReference>
<dbReference type="PANTHER" id="PTHR42788">
    <property type="entry name" value="TAURINE IMPORT ATP-BINDING PROTEIN-RELATED"/>
    <property type="match status" value="1"/>
</dbReference>
<evidence type="ECO:0000259" key="5">
    <source>
        <dbReference type="PROSITE" id="PS50893"/>
    </source>
</evidence>
<sequence>MAPGLTIDITEKRFPAATTPVFAHFQLSLEPGSVTALLGPSGVGKSTLLRLIAGIDTDYAGTIRIGDTSAQNAPPPGMVFQDARLLPWLNALDNIRLAAPDLPAETAHTALAGVGLADQANAWPRTLSGGMQRRVALARALCTNADLLLLDEPFVSLDPALVADMHRLLAAHMARTGATVLFTTHQAHDAESLATRIITFDGHPAQIVSDVRAEPRPYPAPPAAV</sequence>
<dbReference type="PROSITE" id="PS50893">
    <property type="entry name" value="ABC_TRANSPORTER_2"/>
    <property type="match status" value="1"/>
</dbReference>
<gene>
    <name evidence="6" type="ORF">P0Y65_03740</name>
</gene>
<evidence type="ECO:0000313" key="6">
    <source>
        <dbReference type="EMBL" id="WEK05379.1"/>
    </source>
</evidence>
<keyword evidence="3" id="KW-0547">Nucleotide-binding</keyword>
<organism evidence="6 7">
    <name type="scientific">Candidatus Devosia phytovorans</name>
    <dbReference type="NCBI Taxonomy" id="3121372"/>
    <lineage>
        <taxon>Bacteria</taxon>
        <taxon>Pseudomonadati</taxon>
        <taxon>Pseudomonadota</taxon>
        <taxon>Alphaproteobacteria</taxon>
        <taxon>Hyphomicrobiales</taxon>
        <taxon>Devosiaceae</taxon>
        <taxon>Devosia</taxon>
    </lineage>
</organism>
<name>A0AAJ6B1I1_9HYPH</name>
<dbReference type="SUPFAM" id="SSF52540">
    <property type="entry name" value="P-loop containing nucleoside triphosphate hydrolases"/>
    <property type="match status" value="1"/>
</dbReference>
<keyword evidence="2" id="KW-0813">Transport</keyword>
<dbReference type="Proteomes" id="UP001217476">
    <property type="component" value="Chromosome"/>
</dbReference>
<evidence type="ECO:0000256" key="3">
    <source>
        <dbReference type="ARBA" id="ARBA00022741"/>
    </source>
</evidence>
<dbReference type="GO" id="GO:0005524">
    <property type="term" value="F:ATP binding"/>
    <property type="evidence" value="ECO:0007669"/>
    <property type="project" value="UniProtKB-KW"/>
</dbReference>
<dbReference type="InterPro" id="IPR050166">
    <property type="entry name" value="ABC_transporter_ATP-bind"/>
</dbReference>
<protein>
    <submittedName>
        <fullName evidence="6">ATP-binding cassette domain-containing protein</fullName>
    </submittedName>
</protein>
<dbReference type="SMART" id="SM00382">
    <property type="entry name" value="AAA"/>
    <property type="match status" value="1"/>
</dbReference>
<evidence type="ECO:0000256" key="2">
    <source>
        <dbReference type="ARBA" id="ARBA00022448"/>
    </source>
</evidence>
<dbReference type="GO" id="GO:0016887">
    <property type="term" value="F:ATP hydrolysis activity"/>
    <property type="evidence" value="ECO:0007669"/>
    <property type="project" value="InterPro"/>
</dbReference>
<dbReference type="Gene3D" id="3.40.50.300">
    <property type="entry name" value="P-loop containing nucleotide triphosphate hydrolases"/>
    <property type="match status" value="1"/>
</dbReference>
<evidence type="ECO:0000313" key="7">
    <source>
        <dbReference type="Proteomes" id="UP001217476"/>
    </source>
</evidence>
<proteinExistence type="inferred from homology"/>
<dbReference type="PROSITE" id="PS00211">
    <property type="entry name" value="ABC_TRANSPORTER_1"/>
    <property type="match status" value="1"/>
</dbReference>
<keyword evidence="4 6" id="KW-0067">ATP-binding</keyword>
<dbReference type="EMBL" id="CP119312">
    <property type="protein sequence ID" value="WEK05379.1"/>
    <property type="molecule type" value="Genomic_DNA"/>
</dbReference>
<dbReference type="InterPro" id="IPR003439">
    <property type="entry name" value="ABC_transporter-like_ATP-bd"/>
</dbReference>
<comment type="similarity">
    <text evidence="1">Belongs to the ABC transporter superfamily.</text>
</comment>
<feature type="domain" description="ABC transporter" evidence="5">
    <location>
        <begin position="4"/>
        <end position="220"/>
    </location>
</feature>
<accession>A0AAJ6B1I1</accession>
<reference evidence="6" key="1">
    <citation type="submission" date="2023-03" db="EMBL/GenBank/DDBJ databases">
        <title>Andean soil-derived lignocellulolytic bacterial consortium as a source of novel taxa and putative plastic-active enzymes.</title>
        <authorList>
            <person name="Diaz-Garcia L."/>
            <person name="Chuvochina M."/>
            <person name="Feuerriegel G."/>
            <person name="Bunk B."/>
            <person name="Sproer C."/>
            <person name="Streit W.R."/>
            <person name="Rodriguez L.M."/>
            <person name="Overmann J."/>
            <person name="Jimenez D.J."/>
        </authorList>
    </citation>
    <scope>NUCLEOTIDE SEQUENCE</scope>
    <source>
        <strain evidence="6">MAG 4196</strain>
    </source>
</reference>
<dbReference type="PANTHER" id="PTHR42788:SF19">
    <property type="entry name" value="ALIPHATIC SULFONATES IMPORT ATP-BINDING PROTEIN SSUB 2"/>
    <property type="match status" value="1"/>
</dbReference>
<evidence type="ECO:0000256" key="1">
    <source>
        <dbReference type="ARBA" id="ARBA00005417"/>
    </source>
</evidence>
<dbReference type="InterPro" id="IPR017871">
    <property type="entry name" value="ABC_transporter-like_CS"/>
</dbReference>
<dbReference type="InterPro" id="IPR003593">
    <property type="entry name" value="AAA+_ATPase"/>
</dbReference>
<dbReference type="Pfam" id="PF00005">
    <property type="entry name" value="ABC_tran"/>
    <property type="match status" value="1"/>
</dbReference>